<evidence type="ECO:0000313" key="3">
    <source>
        <dbReference type="Proteomes" id="UP000002527"/>
    </source>
</evidence>
<gene>
    <name evidence="2" type="ordered locus">BCE_3260</name>
</gene>
<dbReference type="AlphaFoldDB" id="Q734Z2"/>
<keyword evidence="1" id="KW-1133">Transmembrane helix</keyword>
<keyword evidence="1" id="KW-0472">Membrane</keyword>
<dbReference type="HOGENOM" id="CLU_211896_0_0_9"/>
<dbReference type="EMBL" id="AE017194">
    <property type="protein sequence ID" value="AAS42170.1"/>
    <property type="molecule type" value="Genomic_DNA"/>
</dbReference>
<organism evidence="2 3">
    <name type="scientific">Bacillus cereus (strain ATCC 10987 / NRS 248)</name>
    <dbReference type="NCBI Taxonomy" id="222523"/>
    <lineage>
        <taxon>Bacteria</taxon>
        <taxon>Bacillati</taxon>
        <taxon>Bacillota</taxon>
        <taxon>Bacilli</taxon>
        <taxon>Bacillales</taxon>
        <taxon>Bacillaceae</taxon>
        <taxon>Bacillus</taxon>
        <taxon>Bacillus cereus group</taxon>
    </lineage>
</organism>
<protein>
    <submittedName>
        <fullName evidence="2">Uncharacterized protein</fullName>
    </submittedName>
</protein>
<dbReference type="Proteomes" id="UP000002527">
    <property type="component" value="Chromosome"/>
</dbReference>
<sequence>MLFCYIMELLEGERRAYMSSSLKWIIYTVLSISILLILFVAYGIYLYFT</sequence>
<dbReference type="KEGG" id="bca:BCE_3260"/>
<keyword evidence="1" id="KW-0812">Transmembrane</keyword>
<proteinExistence type="predicted"/>
<feature type="transmembrane region" description="Helical" evidence="1">
    <location>
        <begin position="24"/>
        <end position="48"/>
    </location>
</feature>
<evidence type="ECO:0000256" key="1">
    <source>
        <dbReference type="SAM" id="Phobius"/>
    </source>
</evidence>
<accession>Q734Z2</accession>
<evidence type="ECO:0000313" key="2">
    <source>
        <dbReference type="EMBL" id="AAS42170.1"/>
    </source>
</evidence>
<reference evidence="2 3" key="1">
    <citation type="journal article" date="2004" name="Nucleic Acids Res.">
        <title>The genome sequence of Bacillus cereus ATCC 10987 reveals metabolic adaptations and a large plasmid related to Bacillus anthracis pXO1.</title>
        <authorList>
            <person name="Rasko D.A."/>
            <person name="Ravel J."/>
            <person name="Okstad O.A."/>
            <person name="Helgason E."/>
            <person name="Cer R.Z."/>
            <person name="Jiang L."/>
            <person name="Shores K.A."/>
            <person name="Fouts D.E."/>
            <person name="Tourasse N.J."/>
            <person name="Angiuoli S.V."/>
            <person name="Kolonay J."/>
            <person name="Nelson W.C."/>
            <person name="Kolsto A.-B."/>
            <person name="Fraser C.M."/>
            <person name="Read T.D."/>
        </authorList>
    </citation>
    <scope>NUCLEOTIDE SEQUENCE [LARGE SCALE GENOMIC DNA]</scope>
    <source>
        <strain evidence="3">ATCC 10987 / NRS 248</strain>
    </source>
</reference>
<name>Q734Z2_BACC1</name>